<accession>A0A1I6ZPU3</accession>
<dbReference type="InterPro" id="IPR003819">
    <property type="entry name" value="TauD/TfdA-like"/>
</dbReference>
<keyword evidence="3" id="KW-0479">Metal-binding</keyword>
<dbReference type="SUPFAM" id="SSF51197">
    <property type="entry name" value="Clavaminate synthase-like"/>
    <property type="match status" value="1"/>
</dbReference>
<evidence type="ECO:0000256" key="2">
    <source>
        <dbReference type="ARBA" id="ARBA00008654"/>
    </source>
</evidence>
<dbReference type="PANTHER" id="PTHR10696:SF25">
    <property type="entry name" value="OXIDOREDUCTASE AIM17-RELATED"/>
    <property type="match status" value="1"/>
</dbReference>
<evidence type="ECO:0000259" key="7">
    <source>
        <dbReference type="Pfam" id="PF02668"/>
    </source>
</evidence>
<comment type="similarity">
    <text evidence="2">Belongs to the gamma-BBH/TMLD family.</text>
</comment>
<dbReference type="EMBL" id="LR215729">
    <property type="protein sequence ID" value="VEV95904.1"/>
    <property type="molecule type" value="Genomic_DNA"/>
</dbReference>
<evidence type="ECO:0000256" key="5">
    <source>
        <dbReference type="ARBA" id="ARBA00023002"/>
    </source>
</evidence>
<evidence type="ECO:0000256" key="3">
    <source>
        <dbReference type="ARBA" id="ARBA00022723"/>
    </source>
</evidence>
<reference evidence="9" key="1">
    <citation type="submission" date="2019-02" db="EMBL/GenBank/DDBJ databases">
        <authorList>
            <consortium name="Genoscope - CEA"/>
            <person name="William W."/>
        </authorList>
    </citation>
    <scope>NUCLEOTIDE SEQUENCE [LARGE SCALE GENOMIC DNA]</scope>
    <source>
        <strain evidence="9">YSy11</strain>
    </source>
</reference>
<dbReference type="Gene3D" id="3.30.2020.30">
    <property type="match status" value="1"/>
</dbReference>
<sequence>MSNVSFSHDEAAATVTFSSQVGVFDIPVLWLRERSREPQQLDEMTQQRLFNSHGIDPLINLTHLEPVAEEQAWLAFTDGHRALYDFRGLVDEIVGHSIFPQAQAWGSDLDRSAVRANWQTLDQPQAFLDALTVYLKYGFVIVHDVPTEPESILDVARKFGYVKETNFGRYFEVYSRPDGNDLAYRSVHLGPHTDNPYRNPVPGIQLLHCLVNQTSGGLSTLVDSVNVVSQLAAEDPQGYALLCNTAVNFRFVDKGTELCSKRPIISTDERGNTLGVHYSPRLDGLPLLPVAELRAYHRARQRLGELFVDSRNEIQFRLEPGELMLFDNSRVLHGRTSYDSSEGHRHLQGCYIDLDGPKERFASTYKLLSSTAGQE</sequence>
<proteinExistence type="inferred from homology"/>
<dbReference type="PANTHER" id="PTHR10696">
    <property type="entry name" value="GAMMA-BUTYROBETAINE HYDROXYLASE-RELATED"/>
    <property type="match status" value="1"/>
</dbReference>
<feature type="domain" description="Gamma-butyrobetaine hydroxylase-like N-terminal" evidence="8">
    <location>
        <begin position="12"/>
        <end position="88"/>
    </location>
</feature>
<dbReference type="Pfam" id="PF02668">
    <property type="entry name" value="TauD"/>
    <property type="match status" value="1"/>
</dbReference>
<dbReference type="Pfam" id="PF06155">
    <property type="entry name" value="GBBH-like_N"/>
    <property type="match status" value="1"/>
</dbReference>
<dbReference type="GO" id="GO:0046872">
    <property type="term" value="F:metal ion binding"/>
    <property type="evidence" value="ECO:0007669"/>
    <property type="project" value="UniProtKB-KW"/>
</dbReference>
<dbReference type="InterPro" id="IPR038492">
    <property type="entry name" value="GBBH-like_N_sf"/>
</dbReference>
<name>A0A1I6ZPU3_9PSED</name>
<dbReference type="GO" id="GO:0045329">
    <property type="term" value="P:carnitine biosynthetic process"/>
    <property type="evidence" value="ECO:0007669"/>
    <property type="project" value="TreeGrafter"/>
</dbReference>
<evidence type="ECO:0000256" key="4">
    <source>
        <dbReference type="ARBA" id="ARBA00022964"/>
    </source>
</evidence>
<evidence type="ECO:0000256" key="6">
    <source>
        <dbReference type="ARBA" id="ARBA00023004"/>
    </source>
</evidence>
<organism evidence="9">
    <name type="scientific">Pseudomonas marincola</name>
    <dbReference type="NCBI Taxonomy" id="437900"/>
    <lineage>
        <taxon>Bacteria</taxon>
        <taxon>Pseudomonadati</taxon>
        <taxon>Pseudomonadota</taxon>
        <taxon>Gammaproteobacteria</taxon>
        <taxon>Pseudomonadales</taxon>
        <taxon>Pseudomonadaceae</taxon>
        <taxon>Pseudomonas</taxon>
    </lineage>
</organism>
<dbReference type="InterPro" id="IPR050411">
    <property type="entry name" value="AlphaKG_dependent_hydroxylases"/>
</dbReference>
<keyword evidence="6" id="KW-0408">Iron</keyword>
<keyword evidence="4" id="KW-0223">Dioxygenase</keyword>
<dbReference type="CDD" id="cd00250">
    <property type="entry name" value="CAS_like"/>
    <property type="match status" value="1"/>
</dbReference>
<evidence type="ECO:0000256" key="1">
    <source>
        <dbReference type="ARBA" id="ARBA00001954"/>
    </source>
</evidence>
<feature type="domain" description="TauD/TfdA-like" evidence="7">
    <location>
        <begin position="116"/>
        <end position="351"/>
    </location>
</feature>
<dbReference type="InterPro" id="IPR042098">
    <property type="entry name" value="TauD-like_sf"/>
</dbReference>
<dbReference type="InterPro" id="IPR010376">
    <property type="entry name" value="GBBH-like_N"/>
</dbReference>
<evidence type="ECO:0000313" key="9">
    <source>
        <dbReference type="EMBL" id="VEV95904.1"/>
    </source>
</evidence>
<comment type="cofactor">
    <cofactor evidence="1">
        <name>Fe(2+)</name>
        <dbReference type="ChEBI" id="CHEBI:29033"/>
    </cofactor>
</comment>
<gene>
    <name evidence="9" type="ORF">PMYSY11_0857</name>
</gene>
<dbReference type="GO" id="GO:0016706">
    <property type="term" value="F:2-oxoglutarate-dependent dioxygenase activity"/>
    <property type="evidence" value="ECO:0007669"/>
    <property type="project" value="UniProtKB-ARBA"/>
</dbReference>
<keyword evidence="5" id="KW-0560">Oxidoreductase</keyword>
<dbReference type="RefSeq" id="WP_069898065.1">
    <property type="nucleotide sequence ID" value="NZ_FPBC01000002.1"/>
</dbReference>
<dbReference type="AlphaFoldDB" id="A0A1I6ZPU3"/>
<dbReference type="STRING" id="437900.GCA_001940335_04766"/>
<protein>
    <submittedName>
        <fullName evidence="9">Uncharacterized protein</fullName>
    </submittedName>
</protein>
<dbReference type="Gene3D" id="3.60.130.10">
    <property type="entry name" value="Clavaminate synthase-like"/>
    <property type="match status" value="1"/>
</dbReference>
<evidence type="ECO:0000259" key="8">
    <source>
        <dbReference type="Pfam" id="PF06155"/>
    </source>
</evidence>